<dbReference type="PROSITE" id="PS50830">
    <property type="entry name" value="TNASE_3"/>
    <property type="match status" value="1"/>
</dbReference>
<accession>A0ABT4ZZB0</accession>
<comment type="caution">
    <text evidence="5">The sequence shown here is derived from an EMBL/GenBank/DDBJ whole genome shotgun (WGS) entry which is preliminary data.</text>
</comment>
<reference evidence="5 6" key="1">
    <citation type="submission" date="2023-01" db="EMBL/GenBank/DDBJ databases">
        <title>Genomes from the Australian National Cyanobacteria Reference Collection.</title>
        <authorList>
            <person name="Willis A."/>
            <person name="Lee E.M.F."/>
        </authorList>
    </citation>
    <scope>NUCLEOTIDE SEQUENCE [LARGE SCALE GENOMIC DNA]</scope>
    <source>
        <strain evidence="5 6">CS-549</strain>
    </source>
</reference>
<dbReference type="InterPro" id="IPR035437">
    <property type="entry name" value="SNase_OB-fold_sf"/>
</dbReference>
<dbReference type="Pfam" id="PF00565">
    <property type="entry name" value="SNase"/>
    <property type="match status" value="1"/>
</dbReference>
<dbReference type="SMART" id="SM00318">
    <property type="entry name" value="SNc"/>
    <property type="match status" value="1"/>
</dbReference>
<dbReference type="PROSITE" id="PS01123">
    <property type="entry name" value="TNASE_1"/>
    <property type="match status" value="1"/>
</dbReference>
<sequence>MNKLIKKIIIALSAVLIVVSLMECNILFAGSGEVVERVSDGDTLVLRGADNQKFTVRLACVDAPEIPHTNKEKNSRRVRDINQFNWGVKAQIRVQELVKQSGDRVKLGIIESDRYGRKLAEVRLKNGTFIQQVLLEEGLAKVYRPYLTKCPSKDIIQQAEAQAQQQKLGVWNDRKFVDPWEYRKFRKAN</sequence>
<evidence type="ECO:0000256" key="1">
    <source>
        <dbReference type="ARBA" id="ARBA00022722"/>
    </source>
</evidence>
<dbReference type="Gene3D" id="2.40.50.90">
    <property type="match status" value="1"/>
</dbReference>
<organism evidence="5 6">
    <name type="scientific">Sphaerospermopsis kisseleviana CS-549</name>
    <dbReference type="NCBI Taxonomy" id="3021783"/>
    <lineage>
        <taxon>Bacteria</taxon>
        <taxon>Bacillati</taxon>
        <taxon>Cyanobacteriota</taxon>
        <taxon>Cyanophyceae</taxon>
        <taxon>Nostocales</taxon>
        <taxon>Aphanizomenonaceae</taxon>
        <taxon>Sphaerospermopsis</taxon>
        <taxon>Sphaerospermopsis kisseleviana</taxon>
    </lineage>
</organism>
<evidence type="ECO:0000256" key="2">
    <source>
        <dbReference type="ARBA" id="ARBA00022759"/>
    </source>
</evidence>
<evidence type="ECO:0000313" key="6">
    <source>
        <dbReference type="Proteomes" id="UP001211711"/>
    </source>
</evidence>
<gene>
    <name evidence="5" type="ORF">PN497_22415</name>
</gene>
<dbReference type="Proteomes" id="UP001211711">
    <property type="component" value="Unassembled WGS sequence"/>
</dbReference>
<keyword evidence="2" id="KW-0255">Endonuclease</keyword>
<evidence type="ECO:0000256" key="3">
    <source>
        <dbReference type="ARBA" id="ARBA00022801"/>
    </source>
</evidence>
<name>A0ABT4ZZB0_9CYAN</name>
<dbReference type="PANTHER" id="PTHR12302">
    <property type="entry name" value="EBNA2 BINDING PROTEIN P100"/>
    <property type="match status" value="1"/>
</dbReference>
<dbReference type="PANTHER" id="PTHR12302:SF3">
    <property type="entry name" value="SERINE_THREONINE-PROTEIN KINASE 31"/>
    <property type="match status" value="1"/>
</dbReference>
<evidence type="ECO:0000313" key="5">
    <source>
        <dbReference type="EMBL" id="MDB9444083.1"/>
    </source>
</evidence>
<dbReference type="InterPro" id="IPR016071">
    <property type="entry name" value="Staphylococal_nuclease_OB-fold"/>
</dbReference>
<dbReference type="RefSeq" id="WP_096567410.1">
    <property type="nucleotide sequence ID" value="NZ_JAQMTI010000279.1"/>
</dbReference>
<dbReference type="EMBL" id="JAQMTI010000279">
    <property type="protein sequence ID" value="MDB9444083.1"/>
    <property type="molecule type" value="Genomic_DNA"/>
</dbReference>
<keyword evidence="6" id="KW-1185">Reference proteome</keyword>
<proteinExistence type="predicted"/>
<protein>
    <submittedName>
        <fullName evidence="5">Thermonuclease family protein</fullName>
    </submittedName>
</protein>
<keyword evidence="1" id="KW-0540">Nuclease</keyword>
<dbReference type="InterPro" id="IPR002071">
    <property type="entry name" value="Thermonucl_AS"/>
</dbReference>
<dbReference type="SUPFAM" id="SSF50199">
    <property type="entry name" value="Staphylococcal nuclease"/>
    <property type="match status" value="1"/>
</dbReference>
<feature type="domain" description="TNase-like" evidence="4">
    <location>
        <begin position="35"/>
        <end position="173"/>
    </location>
</feature>
<keyword evidence="3" id="KW-0378">Hydrolase</keyword>
<evidence type="ECO:0000259" key="4">
    <source>
        <dbReference type="PROSITE" id="PS50830"/>
    </source>
</evidence>